<reference evidence="5 6" key="1">
    <citation type="submission" date="2020-03" db="EMBL/GenBank/DDBJ databases">
        <title>Vagococcus sp. nov., isolated from beetles.</title>
        <authorList>
            <person name="Hyun D.-W."/>
            <person name="Bae J.-W."/>
        </authorList>
    </citation>
    <scope>NUCLEOTIDE SEQUENCE [LARGE SCALE GENOMIC DNA]</scope>
    <source>
        <strain evidence="5 6">HDW17B</strain>
    </source>
</reference>
<dbReference type="Pfam" id="PF01551">
    <property type="entry name" value="Peptidase_M23"/>
    <property type="match status" value="1"/>
</dbReference>
<dbReference type="Pfam" id="PF01832">
    <property type="entry name" value="Glucosaminidase"/>
    <property type="match status" value="1"/>
</dbReference>
<dbReference type="Gene3D" id="4.10.80.30">
    <property type="entry name" value="DNA polymerase, domain 6"/>
    <property type="match status" value="1"/>
</dbReference>
<dbReference type="Proteomes" id="UP000501747">
    <property type="component" value="Chromosome"/>
</dbReference>
<dbReference type="AlphaFoldDB" id="A0A6G8ARH7"/>
<keyword evidence="6" id="KW-1185">Reference proteome</keyword>
<dbReference type="Gene3D" id="1.10.530.10">
    <property type="match status" value="1"/>
</dbReference>
<evidence type="ECO:0000313" key="6">
    <source>
        <dbReference type="Proteomes" id="UP000501747"/>
    </source>
</evidence>
<dbReference type="EMBL" id="CP049887">
    <property type="protein sequence ID" value="QIL47606.1"/>
    <property type="molecule type" value="Genomic_DNA"/>
</dbReference>
<dbReference type="SMART" id="SM00047">
    <property type="entry name" value="LYZ2"/>
    <property type="match status" value="1"/>
</dbReference>
<keyword evidence="2" id="KW-0378">Hydrolase</keyword>
<evidence type="ECO:0000256" key="3">
    <source>
        <dbReference type="SAM" id="SignalP"/>
    </source>
</evidence>
<dbReference type="SUPFAM" id="SSF51261">
    <property type="entry name" value="Duplicated hybrid motif"/>
    <property type="match status" value="1"/>
</dbReference>
<dbReference type="PANTHER" id="PTHR33308:SF9">
    <property type="entry name" value="PEPTIDOGLYCAN HYDROLASE FLGJ"/>
    <property type="match status" value="1"/>
</dbReference>
<dbReference type="KEGG" id="vhy:G7082_03165"/>
<dbReference type="CDD" id="cd12797">
    <property type="entry name" value="M23_peptidase"/>
    <property type="match status" value="1"/>
</dbReference>
<accession>A0A6G8ARH7</accession>
<keyword evidence="3" id="KW-0732">Signal</keyword>
<feature type="signal peptide" evidence="3">
    <location>
        <begin position="1"/>
        <end position="26"/>
    </location>
</feature>
<dbReference type="InterPro" id="IPR051056">
    <property type="entry name" value="Glycosyl_Hydrolase_73"/>
</dbReference>
<evidence type="ECO:0000313" key="5">
    <source>
        <dbReference type="EMBL" id="QIL47606.1"/>
    </source>
</evidence>
<feature type="chain" id="PRO_5026339062" evidence="3">
    <location>
        <begin position="27"/>
        <end position="345"/>
    </location>
</feature>
<evidence type="ECO:0000259" key="4">
    <source>
        <dbReference type="SMART" id="SM00047"/>
    </source>
</evidence>
<dbReference type="PANTHER" id="PTHR33308">
    <property type="entry name" value="PEPTIDOGLYCAN HYDROLASE FLGJ"/>
    <property type="match status" value="1"/>
</dbReference>
<dbReference type="InterPro" id="IPR002901">
    <property type="entry name" value="MGlyc_endo_b_GlcNAc-like_dom"/>
</dbReference>
<organism evidence="5 6">
    <name type="scientific">Vagococcus hydrophili</name>
    <dbReference type="NCBI Taxonomy" id="2714947"/>
    <lineage>
        <taxon>Bacteria</taxon>
        <taxon>Bacillati</taxon>
        <taxon>Bacillota</taxon>
        <taxon>Bacilli</taxon>
        <taxon>Lactobacillales</taxon>
        <taxon>Enterococcaceae</taxon>
        <taxon>Vagococcus</taxon>
    </lineage>
</organism>
<dbReference type="InterPro" id="IPR011055">
    <property type="entry name" value="Dup_hybrid_motif"/>
</dbReference>
<name>A0A6G8ARH7_9ENTE</name>
<proteinExistence type="inferred from homology"/>
<dbReference type="GO" id="GO:0004040">
    <property type="term" value="F:amidase activity"/>
    <property type="evidence" value="ECO:0007669"/>
    <property type="project" value="InterPro"/>
</dbReference>
<dbReference type="Gene3D" id="2.70.70.10">
    <property type="entry name" value="Glucose Permease (Domain IIA)"/>
    <property type="match status" value="1"/>
</dbReference>
<sequence length="345" mass="38111">MKKLKTYFLLTLLVAQLGMMNTTTLASEIDSSQSYEQATKNQDALDLIDSIGERARALGQENNLYASVMIAQAILESGNGQSDLAKSPNFNLFGTKGSYEQLSVTYYASDVSGKLKQTEFRKYPSHQAAMEDYVTILKNGTAENKNLFKGAHKKEAKSYEEATKALTSTYSTDENYDQKLNSIIESYNLTRFDEVEVKVEEVKEVAPQEEEKEESPVVETNEFVLPVEGYSISSPFGHRGEEHHDGIDLAIAENSPVKAAKNGVVVGTGFDESAGNYVIIQHEDHLFTNYFHLNGIETQVGDTVKAGQLIGLVGSTGHSTGSHLHFGVSTEEWQGYLDPTNYLNF</sequence>
<dbReference type="RefSeq" id="WP_166033778.1">
    <property type="nucleotide sequence ID" value="NZ_CP049887.1"/>
</dbReference>
<gene>
    <name evidence="5" type="ORF">G7082_03165</name>
</gene>
<feature type="domain" description="Mannosyl-glycoprotein endo-beta-N-acetylglucosamidase-like" evidence="4">
    <location>
        <begin position="37"/>
        <end position="193"/>
    </location>
</feature>
<evidence type="ECO:0000256" key="1">
    <source>
        <dbReference type="ARBA" id="ARBA00010266"/>
    </source>
</evidence>
<dbReference type="InterPro" id="IPR016047">
    <property type="entry name" value="M23ase_b-sheet_dom"/>
</dbReference>
<comment type="similarity">
    <text evidence="1">Belongs to the glycosyl hydrolase 73 family.</text>
</comment>
<protein>
    <submittedName>
        <fullName evidence="5">Peptidoglycan DD-metalloendopeptidase family protein</fullName>
    </submittedName>
</protein>
<evidence type="ECO:0000256" key="2">
    <source>
        <dbReference type="ARBA" id="ARBA00022801"/>
    </source>
</evidence>